<comment type="caution">
    <text evidence="2">The sequence shown here is derived from an EMBL/GenBank/DDBJ whole genome shotgun (WGS) entry which is preliminary data.</text>
</comment>
<dbReference type="Proteomes" id="UP000789595">
    <property type="component" value="Unassembled WGS sequence"/>
</dbReference>
<name>A0A8J2SYD2_9STRA</name>
<protein>
    <recommendedName>
        <fullName evidence="4">BART domain-containing protein</fullName>
    </recommendedName>
</protein>
<evidence type="ECO:0000256" key="1">
    <source>
        <dbReference type="SAM" id="MobiDB-lite"/>
    </source>
</evidence>
<sequence length="178" mass="19857">MESKNDAHEPNRDTKDEPAPPLAPTLKIVAKQFLARRAALGEAALDCDGIECLYGDFVEENADEFEGFDPSDGSGNDHGLKALHEEFLALFTKDVEGALASSDLTLEDFVKDVEEARRDGLEARWDALEAATAVWFCEACWAALDLAQFAETMREAAQRQRRVLDRKRAFRLLRRGAK</sequence>
<dbReference type="InterPro" id="IPR042541">
    <property type="entry name" value="BART_sf"/>
</dbReference>
<evidence type="ECO:0000313" key="3">
    <source>
        <dbReference type="Proteomes" id="UP000789595"/>
    </source>
</evidence>
<keyword evidence="3" id="KW-1185">Reference proteome</keyword>
<proteinExistence type="predicted"/>
<dbReference type="Gene3D" id="1.20.1520.10">
    <property type="entry name" value="ADP-ribosylation factor-like 2-binding protein, domain"/>
    <property type="match status" value="1"/>
</dbReference>
<organism evidence="2 3">
    <name type="scientific">Pelagomonas calceolata</name>
    <dbReference type="NCBI Taxonomy" id="35677"/>
    <lineage>
        <taxon>Eukaryota</taxon>
        <taxon>Sar</taxon>
        <taxon>Stramenopiles</taxon>
        <taxon>Ochrophyta</taxon>
        <taxon>Pelagophyceae</taxon>
        <taxon>Pelagomonadales</taxon>
        <taxon>Pelagomonadaceae</taxon>
        <taxon>Pelagomonas</taxon>
    </lineage>
</organism>
<evidence type="ECO:0008006" key="4">
    <source>
        <dbReference type="Google" id="ProtNLM"/>
    </source>
</evidence>
<feature type="compositionally biased region" description="Basic and acidic residues" evidence="1">
    <location>
        <begin position="1"/>
        <end position="18"/>
    </location>
</feature>
<gene>
    <name evidence="2" type="ORF">PECAL_6P18290</name>
</gene>
<dbReference type="EMBL" id="CAKKNE010000006">
    <property type="protein sequence ID" value="CAH0380187.1"/>
    <property type="molecule type" value="Genomic_DNA"/>
</dbReference>
<feature type="region of interest" description="Disordered" evidence="1">
    <location>
        <begin position="1"/>
        <end position="22"/>
    </location>
</feature>
<accession>A0A8J2SYD2</accession>
<dbReference type="AlphaFoldDB" id="A0A8J2SYD2"/>
<evidence type="ECO:0000313" key="2">
    <source>
        <dbReference type="EMBL" id="CAH0380187.1"/>
    </source>
</evidence>
<reference evidence="2" key="1">
    <citation type="submission" date="2021-11" db="EMBL/GenBank/DDBJ databases">
        <authorList>
            <consortium name="Genoscope - CEA"/>
            <person name="William W."/>
        </authorList>
    </citation>
    <scope>NUCLEOTIDE SEQUENCE</scope>
</reference>